<keyword evidence="3" id="KW-1185">Reference proteome</keyword>
<proteinExistence type="predicted"/>
<dbReference type="AlphaFoldDB" id="A0AAP0XAP7"/>
<accession>A0AAP0XAP7</accession>
<sequence>MFHSSMELINLAVSNSLFVFFFCNLIIVILFVSSSKPGSQFDEDSATTPLPVVDNRNKNAKKGLNAEDSFHESKALMDVTEVSNARIAVIDHNKRNDDNKALMDVTELSDAQIVVFDVDKRNDDKKALMDVTELSDAQIAVIHDNKRKHDDIDDDELRRRVEEFIEKVNRGWRAERLRTSHLDHTENLQLGFSRSSAI</sequence>
<dbReference type="PANTHER" id="PTHR36595:SF1">
    <property type="entry name" value="TRANSMEMBRANE PROTEIN"/>
    <property type="match status" value="1"/>
</dbReference>
<dbReference type="PANTHER" id="PTHR36595">
    <property type="entry name" value="TRANSMEMBRANE PROTEIN"/>
    <property type="match status" value="1"/>
</dbReference>
<comment type="caution">
    <text evidence="2">The sequence shown here is derived from an EMBL/GenBank/DDBJ whole genome shotgun (WGS) entry which is preliminary data.</text>
</comment>
<dbReference type="EMBL" id="JBBPBK010000001">
    <property type="protein sequence ID" value="KAK9292405.1"/>
    <property type="molecule type" value="Genomic_DNA"/>
</dbReference>
<feature type="transmembrane region" description="Helical" evidence="1">
    <location>
        <begin position="12"/>
        <end position="32"/>
    </location>
</feature>
<keyword evidence="1" id="KW-0472">Membrane</keyword>
<gene>
    <name evidence="2" type="ORF">L1049_020372</name>
</gene>
<protein>
    <submittedName>
        <fullName evidence="2">Uncharacterized protein</fullName>
    </submittedName>
</protein>
<reference evidence="2 3" key="1">
    <citation type="journal article" date="2024" name="Plant J.">
        <title>Genome sequences and population genomics reveal climatic adaptation and genomic divergence between two closely related sweetgum species.</title>
        <authorList>
            <person name="Xu W.Q."/>
            <person name="Ren C.Q."/>
            <person name="Zhang X.Y."/>
            <person name="Comes H.P."/>
            <person name="Liu X.H."/>
            <person name="Li Y.G."/>
            <person name="Kettle C.J."/>
            <person name="Jalonen R."/>
            <person name="Gaisberger H."/>
            <person name="Ma Y.Z."/>
            <person name="Qiu Y.X."/>
        </authorList>
    </citation>
    <scope>NUCLEOTIDE SEQUENCE [LARGE SCALE GENOMIC DNA]</scope>
    <source>
        <strain evidence="2">Hangzhou</strain>
    </source>
</reference>
<name>A0AAP0XAP7_LIQFO</name>
<keyword evidence="1" id="KW-0812">Transmembrane</keyword>
<keyword evidence="1" id="KW-1133">Transmembrane helix</keyword>
<dbReference type="Proteomes" id="UP001415857">
    <property type="component" value="Unassembled WGS sequence"/>
</dbReference>
<evidence type="ECO:0000313" key="2">
    <source>
        <dbReference type="EMBL" id="KAK9292405.1"/>
    </source>
</evidence>
<evidence type="ECO:0000256" key="1">
    <source>
        <dbReference type="SAM" id="Phobius"/>
    </source>
</evidence>
<evidence type="ECO:0000313" key="3">
    <source>
        <dbReference type="Proteomes" id="UP001415857"/>
    </source>
</evidence>
<organism evidence="2 3">
    <name type="scientific">Liquidambar formosana</name>
    <name type="common">Formosan gum</name>
    <dbReference type="NCBI Taxonomy" id="63359"/>
    <lineage>
        <taxon>Eukaryota</taxon>
        <taxon>Viridiplantae</taxon>
        <taxon>Streptophyta</taxon>
        <taxon>Embryophyta</taxon>
        <taxon>Tracheophyta</taxon>
        <taxon>Spermatophyta</taxon>
        <taxon>Magnoliopsida</taxon>
        <taxon>eudicotyledons</taxon>
        <taxon>Gunneridae</taxon>
        <taxon>Pentapetalae</taxon>
        <taxon>Saxifragales</taxon>
        <taxon>Altingiaceae</taxon>
        <taxon>Liquidambar</taxon>
    </lineage>
</organism>